<sequence>MLKVSKSRLTKARNALQEVIQDSQDAIAPIVIPEGDEADKMESLKTSRTRIESTLAKVRTAKDYVNESIDKLHVVFEMLGETKQETELSSFEEYLETGIESISEANQFCIKLSGRKKEVEQLMANLQCLQPGRVEERDRAIEDS</sequence>
<evidence type="ECO:0000313" key="2">
    <source>
        <dbReference type="Proteomes" id="UP001331761"/>
    </source>
</evidence>
<dbReference type="Proteomes" id="UP001331761">
    <property type="component" value="Unassembled WGS sequence"/>
</dbReference>
<evidence type="ECO:0000313" key="1">
    <source>
        <dbReference type="EMBL" id="KAK5969830.1"/>
    </source>
</evidence>
<dbReference type="AlphaFoldDB" id="A0AAN8F3V6"/>
<dbReference type="EMBL" id="WIXE01019694">
    <property type="protein sequence ID" value="KAK5969830.1"/>
    <property type="molecule type" value="Genomic_DNA"/>
</dbReference>
<name>A0AAN8F3V6_TRICO</name>
<organism evidence="1 2">
    <name type="scientific">Trichostrongylus colubriformis</name>
    <name type="common">Black scour worm</name>
    <dbReference type="NCBI Taxonomy" id="6319"/>
    <lineage>
        <taxon>Eukaryota</taxon>
        <taxon>Metazoa</taxon>
        <taxon>Ecdysozoa</taxon>
        <taxon>Nematoda</taxon>
        <taxon>Chromadorea</taxon>
        <taxon>Rhabditida</taxon>
        <taxon>Rhabditina</taxon>
        <taxon>Rhabditomorpha</taxon>
        <taxon>Strongyloidea</taxon>
        <taxon>Trichostrongylidae</taxon>
        <taxon>Trichostrongylus</taxon>
    </lineage>
</organism>
<proteinExistence type="predicted"/>
<comment type="caution">
    <text evidence="1">The sequence shown here is derived from an EMBL/GenBank/DDBJ whole genome shotgun (WGS) entry which is preliminary data.</text>
</comment>
<protein>
    <submittedName>
        <fullName evidence="1">Uncharacterized protein</fullName>
    </submittedName>
</protein>
<reference evidence="1 2" key="1">
    <citation type="submission" date="2019-10" db="EMBL/GenBank/DDBJ databases">
        <title>Assembly and Annotation for the nematode Trichostrongylus colubriformis.</title>
        <authorList>
            <person name="Martin J."/>
        </authorList>
    </citation>
    <scope>NUCLEOTIDE SEQUENCE [LARGE SCALE GENOMIC DNA]</scope>
    <source>
        <strain evidence="1">G859</strain>
        <tissue evidence="1">Whole worm</tissue>
    </source>
</reference>
<gene>
    <name evidence="1" type="ORF">GCK32_012798</name>
</gene>
<keyword evidence="2" id="KW-1185">Reference proteome</keyword>
<accession>A0AAN8F3V6</accession>
<feature type="non-terminal residue" evidence="1">
    <location>
        <position position="144"/>
    </location>
</feature>